<feature type="region of interest" description="Disordered" evidence="1">
    <location>
        <begin position="1"/>
        <end position="26"/>
    </location>
</feature>
<dbReference type="RefSeq" id="WP_034527637.1">
    <property type="nucleotide sequence ID" value="NZ_JGZP01000011.1"/>
</dbReference>
<dbReference type="EMBL" id="JGZP01000011">
    <property type="protein sequence ID" value="KFI97839.1"/>
    <property type="molecule type" value="Genomic_DNA"/>
</dbReference>
<comment type="caution">
    <text evidence="2">The sequence shown here is derived from an EMBL/GenBank/DDBJ whole genome shotgun (WGS) entry which is preliminary data.</text>
</comment>
<evidence type="ECO:0000256" key="1">
    <source>
        <dbReference type="SAM" id="MobiDB-lite"/>
    </source>
</evidence>
<dbReference type="AlphaFoldDB" id="A0A087DQN9"/>
<sequence>MSKKKNQKNRWNGRQEPPAGFKPGSDMPIALLADGHMLDLSHPDAFNLVVNFLPPGALGCVTVACLQMRPGEGNAFCCVSEDIDEKSRVKFAGFLETIAKGLRHAKPGDIVIEETPRAEEDDE</sequence>
<dbReference type="Proteomes" id="UP000029004">
    <property type="component" value="Unassembled WGS sequence"/>
</dbReference>
<evidence type="ECO:0000313" key="3">
    <source>
        <dbReference type="Proteomes" id="UP000029004"/>
    </source>
</evidence>
<gene>
    <name evidence="2" type="ORF">BSTEL_0650</name>
</gene>
<proteinExistence type="predicted"/>
<organism evidence="2 3">
    <name type="scientific">Bifidobacterium stellenboschense</name>
    <dbReference type="NCBI Taxonomy" id="762211"/>
    <lineage>
        <taxon>Bacteria</taxon>
        <taxon>Bacillati</taxon>
        <taxon>Actinomycetota</taxon>
        <taxon>Actinomycetes</taxon>
        <taxon>Bifidobacteriales</taxon>
        <taxon>Bifidobacteriaceae</taxon>
        <taxon>Bifidobacterium</taxon>
    </lineage>
</organism>
<dbReference type="STRING" id="762211.BSTEL_0650"/>
<name>A0A087DQN9_9BIFI</name>
<dbReference type="OrthoDB" id="3233479at2"/>
<accession>A0A087DQN9</accession>
<keyword evidence="3" id="KW-1185">Reference proteome</keyword>
<protein>
    <submittedName>
        <fullName evidence="2">Uncharacterized protein</fullName>
    </submittedName>
</protein>
<reference evidence="2 3" key="1">
    <citation type="submission" date="2014-03" db="EMBL/GenBank/DDBJ databases">
        <title>Genomics of Bifidobacteria.</title>
        <authorList>
            <person name="Ventura M."/>
            <person name="Milani C."/>
            <person name="Lugli G.A."/>
        </authorList>
    </citation>
    <scope>NUCLEOTIDE SEQUENCE [LARGE SCALE GENOMIC DNA]</scope>
    <source>
        <strain evidence="2 3">DSM 23968</strain>
    </source>
</reference>
<evidence type="ECO:0000313" key="2">
    <source>
        <dbReference type="EMBL" id="KFI97839.1"/>
    </source>
</evidence>